<dbReference type="HOGENOM" id="CLU_2574787_0_0_1"/>
<evidence type="ECO:0000313" key="3">
    <source>
        <dbReference type="Proteomes" id="UP000054018"/>
    </source>
</evidence>
<name>A0A0C9YCR4_9AGAM</name>
<dbReference type="AlphaFoldDB" id="A0A0C9YCR4"/>
<reference evidence="3" key="2">
    <citation type="submission" date="2015-01" db="EMBL/GenBank/DDBJ databases">
        <title>Evolutionary Origins and Diversification of the Mycorrhizal Mutualists.</title>
        <authorList>
            <consortium name="DOE Joint Genome Institute"/>
            <consortium name="Mycorrhizal Genomics Consortium"/>
            <person name="Kohler A."/>
            <person name="Kuo A."/>
            <person name="Nagy L.G."/>
            <person name="Floudas D."/>
            <person name="Copeland A."/>
            <person name="Barry K.W."/>
            <person name="Cichocki N."/>
            <person name="Veneault-Fourrey C."/>
            <person name="LaButti K."/>
            <person name="Lindquist E.A."/>
            <person name="Lipzen A."/>
            <person name="Lundell T."/>
            <person name="Morin E."/>
            <person name="Murat C."/>
            <person name="Riley R."/>
            <person name="Ohm R."/>
            <person name="Sun H."/>
            <person name="Tunlid A."/>
            <person name="Henrissat B."/>
            <person name="Grigoriev I.V."/>
            <person name="Hibbett D.S."/>
            <person name="Martin F."/>
        </authorList>
    </citation>
    <scope>NUCLEOTIDE SEQUENCE [LARGE SCALE GENOMIC DNA]</scope>
    <source>
        <strain evidence="3">441</strain>
    </source>
</reference>
<dbReference type="Proteomes" id="UP000054018">
    <property type="component" value="Unassembled WGS sequence"/>
</dbReference>
<feature type="region of interest" description="Disordered" evidence="1">
    <location>
        <begin position="60"/>
        <end position="81"/>
    </location>
</feature>
<accession>A0A0C9YCR4</accession>
<organism evidence="2 3">
    <name type="scientific">Pisolithus microcarpus 441</name>
    <dbReference type="NCBI Taxonomy" id="765257"/>
    <lineage>
        <taxon>Eukaryota</taxon>
        <taxon>Fungi</taxon>
        <taxon>Dikarya</taxon>
        <taxon>Basidiomycota</taxon>
        <taxon>Agaricomycotina</taxon>
        <taxon>Agaricomycetes</taxon>
        <taxon>Agaricomycetidae</taxon>
        <taxon>Boletales</taxon>
        <taxon>Sclerodermatineae</taxon>
        <taxon>Pisolithaceae</taxon>
        <taxon>Pisolithus</taxon>
    </lineage>
</organism>
<gene>
    <name evidence="2" type="ORF">PISMIDRAFT_499709</name>
</gene>
<proteinExistence type="predicted"/>
<sequence>MFPLHVPYISKCLPLRRRPVHLVRNREHKFAARMGATTLVGLSFLPCSNIREVDNFGRPNRTERLVSTGSDRLQMQSSSDR</sequence>
<protein>
    <submittedName>
        <fullName evidence="2">Uncharacterized protein</fullName>
    </submittedName>
</protein>
<feature type="compositionally biased region" description="Polar residues" evidence="1">
    <location>
        <begin position="65"/>
        <end position="81"/>
    </location>
</feature>
<evidence type="ECO:0000313" key="2">
    <source>
        <dbReference type="EMBL" id="KIK22590.1"/>
    </source>
</evidence>
<evidence type="ECO:0000256" key="1">
    <source>
        <dbReference type="SAM" id="MobiDB-lite"/>
    </source>
</evidence>
<dbReference type="EMBL" id="KN833738">
    <property type="protein sequence ID" value="KIK22590.1"/>
    <property type="molecule type" value="Genomic_DNA"/>
</dbReference>
<keyword evidence="3" id="KW-1185">Reference proteome</keyword>
<reference evidence="2 3" key="1">
    <citation type="submission" date="2014-04" db="EMBL/GenBank/DDBJ databases">
        <authorList>
            <consortium name="DOE Joint Genome Institute"/>
            <person name="Kuo A."/>
            <person name="Kohler A."/>
            <person name="Costa M.D."/>
            <person name="Nagy L.G."/>
            <person name="Floudas D."/>
            <person name="Copeland A."/>
            <person name="Barry K.W."/>
            <person name="Cichocki N."/>
            <person name="Veneault-Fourrey C."/>
            <person name="LaButti K."/>
            <person name="Lindquist E.A."/>
            <person name="Lipzen A."/>
            <person name="Lundell T."/>
            <person name="Morin E."/>
            <person name="Murat C."/>
            <person name="Sun H."/>
            <person name="Tunlid A."/>
            <person name="Henrissat B."/>
            <person name="Grigoriev I.V."/>
            <person name="Hibbett D.S."/>
            <person name="Martin F."/>
            <person name="Nordberg H.P."/>
            <person name="Cantor M.N."/>
            <person name="Hua S.X."/>
        </authorList>
    </citation>
    <scope>NUCLEOTIDE SEQUENCE [LARGE SCALE GENOMIC DNA]</scope>
    <source>
        <strain evidence="2 3">441</strain>
    </source>
</reference>